<gene>
    <name evidence="1" type="ORF">POL68_14935</name>
</gene>
<sequence>MPGGRRIPIVLAAILVAAWGLGLGTGCPSQPAFVAVSQRPSWMPPAMKCPQDAAEQMKKMGLLLGDRIPVVVDETQNRPGSARYKSRFVMSVPKVEEGELKDVSIAGYLYVANHRVFGRYDRAYVRYYEDGKVRDFYEVPFCGVLLDPRWDKDGEGILSYPGPERGTAVVQDARGVILVVDRFP</sequence>
<dbReference type="Proteomes" id="UP001221838">
    <property type="component" value="Unassembled WGS sequence"/>
</dbReference>
<accession>A0ABT5D7Y2</accession>
<name>A0ABT5D7Y2_9BACT</name>
<reference evidence="1 2" key="1">
    <citation type="submission" date="2022-11" db="EMBL/GenBank/DDBJ databases">
        <title>Minimal conservation of predation-associated metabolite biosynthetic gene clusters underscores biosynthetic potential of Myxococcota including descriptions for ten novel species: Archangium lansinium sp. nov., Myxococcus landrumus sp. nov., Nannocystis bai.</title>
        <authorList>
            <person name="Ahearne A."/>
            <person name="Stevens C."/>
            <person name="Dowd S."/>
        </authorList>
    </citation>
    <scope>NUCLEOTIDE SEQUENCE [LARGE SCALE GENOMIC DNA]</scope>
    <source>
        <strain evidence="1 2">NCWAL01</strain>
    </source>
</reference>
<dbReference type="PROSITE" id="PS51257">
    <property type="entry name" value="PROKAR_LIPOPROTEIN"/>
    <property type="match status" value="1"/>
</dbReference>
<organism evidence="1 2">
    <name type="scientific">Stigmatella ashevillensis</name>
    <dbReference type="NCBI Taxonomy" id="2995309"/>
    <lineage>
        <taxon>Bacteria</taxon>
        <taxon>Pseudomonadati</taxon>
        <taxon>Myxococcota</taxon>
        <taxon>Myxococcia</taxon>
        <taxon>Myxococcales</taxon>
        <taxon>Cystobacterineae</taxon>
        <taxon>Archangiaceae</taxon>
        <taxon>Stigmatella</taxon>
    </lineage>
</organism>
<evidence type="ECO:0000313" key="1">
    <source>
        <dbReference type="EMBL" id="MDC0709765.1"/>
    </source>
</evidence>
<comment type="caution">
    <text evidence="1">The sequence shown here is derived from an EMBL/GenBank/DDBJ whole genome shotgun (WGS) entry which is preliminary data.</text>
</comment>
<proteinExistence type="predicted"/>
<evidence type="ECO:0008006" key="3">
    <source>
        <dbReference type="Google" id="ProtNLM"/>
    </source>
</evidence>
<protein>
    <recommendedName>
        <fullName evidence="3">Lipoprotein</fullName>
    </recommendedName>
</protein>
<dbReference type="EMBL" id="JAQNDM010000002">
    <property type="protein sequence ID" value="MDC0709765.1"/>
    <property type="molecule type" value="Genomic_DNA"/>
</dbReference>
<dbReference type="RefSeq" id="WP_272138602.1">
    <property type="nucleotide sequence ID" value="NZ_JAQNDM010000002.1"/>
</dbReference>
<keyword evidence="2" id="KW-1185">Reference proteome</keyword>
<evidence type="ECO:0000313" key="2">
    <source>
        <dbReference type="Proteomes" id="UP001221838"/>
    </source>
</evidence>